<dbReference type="CDD" id="cd02869">
    <property type="entry name" value="PseudoU_synth_RluA_like"/>
    <property type="match status" value="1"/>
</dbReference>
<accession>A0AAE1NUI8</accession>
<evidence type="ECO:0000259" key="2">
    <source>
        <dbReference type="Pfam" id="PF00849"/>
    </source>
</evidence>
<dbReference type="InterPro" id="IPR020103">
    <property type="entry name" value="PsdUridine_synth_cat_dom_sf"/>
</dbReference>
<dbReference type="Pfam" id="PF00849">
    <property type="entry name" value="PseudoU_synth_2"/>
    <property type="match status" value="1"/>
</dbReference>
<sequence>MVESGWWQQGLINKILHQLFRLKILRQLFRLKILRQFFRYTNDIFFFFFFTPAHVTPALDDIEIIYQSSHYLVVNKKNDILINSNNGKDVTVQRQLRHLLPHLANPSLTHDFRFSHRLDYATSGLLCLSLNKRAAGKITKCFTKHHVDKYYIAIVRGHVSQNLIDVNLQIGDDIRPEWFGIRMVSEVSSFAKHCRRAHTRILLLQRGIYNDYPATKVLLTPFPPPPDYPASKVLLKPCTGRRHQLRVHLSHLGHTLVGDYTYSNRCDVTPHRMFLHALRLAVPSPLDPFDVRTADPFSEDEPKNRWLPVENINTLDEQAFDTIKFSPVCYQVVR</sequence>
<gene>
    <name evidence="3" type="ORF">Pmani_031507</name>
</gene>
<name>A0AAE1NUI8_9EUCA</name>
<comment type="similarity">
    <text evidence="1">Belongs to the pseudouridine synthase RluA family.</text>
</comment>
<reference evidence="3" key="1">
    <citation type="submission" date="2023-11" db="EMBL/GenBank/DDBJ databases">
        <title>Genome assemblies of two species of porcelain crab, Petrolisthes cinctipes and Petrolisthes manimaculis (Anomura: Porcellanidae).</title>
        <authorList>
            <person name="Angst P."/>
        </authorList>
    </citation>
    <scope>NUCLEOTIDE SEQUENCE</scope>
    <source>
        <strain evidence="3">PB745_02</strain>
        <tissue evidence="3">Gill</tissue>
    </source>
</reference>
<protein>
    <recommendedName>
        <fullName evidence="2">Pseudouridine synthase RsuA/RluA-like domain-containing protein</fullName>
    </recommendedName>
</protein>
<dbReference type="InterPro" id="IPR006145">
    <property type="entry name" value="PsdUridine_synth_RsuA/RluA"/>
</dbReference>
<dbReference type="InterPro" id="IPR050188">
    <property type="entry name" value="RluA_PseudoU_synthase"/>
</dbReference>
<dbReference type="Gene3D" id="3.30.2350.10">
    <property type="entry name" value="Pseudouridine synthase"/>
    <property type="match status" value="1"/>
</dbReference>
<dbReference type="GO" id="GO:0000455">
    <property type="term" value="P:enzyme-directed rRNA pseudouridine synthesis"/>
    <property type="evidence" value="ECO:0007669"/>
    <property type="project" value="TreeGrafter"/>
</dbReference>
<evidence type="ECO:0000313" key="3">
    <source>
        <dbReference type="EMBL" id="KAK4295958.1"/>
    </source>
</evidence>
<dbReference type="PANTHER" id="PTHR21600:SF87">
    <property type="entry name" value="RNA PSEUDOURIDYLATE SYNTHASE DOMAIN-CONTAINING PROTEIN 1"/>
    <property type="match status" value="1"/>
</dbReference>
<dbReference type="EMBL" id="JAWZYT010003963">
    <property type="protein sequence ID" value="KAK4295958.1"/>
    <property type="molecule type" value="Genomic_DNA"/>
</dbReference>
<dbReference type="Proteomes" id="UP001292094">
    <property type="component" value="Unassembled WGS sequence"/>
</dbReference>
<organism evidence="3 4">
    <name type="scientific">Petrolisthes manimaculis</name>
    <dbReference type="NCBI Taxonomy" id="1843537"/>
    <lineage>
        <taxon>Eukaryota</taxon>
        <taxon>Metazoa</taxon>
        <taxon>Ecdysozoa</taxon>
        <taxon>Arthropoda</taxon>
        <taxon>Crustacea</taxon>
        <taxon>Multicrustacea</taxon>
        <taxon>Malacostraca</taxon>
        <taxon>Eumalacostraca</taxon>
        <taxon>Eucarida</taxon>
        <taxon>Decapoda</taxon>
        <taxon>Pleocyemata</taxon>
        <taxon>Anomura</taxon>
        <taxon>Galatheoidea</taxon>
        <taxon>Porcellanidae</taxon>
        <taxon>Petrolisthes</taxon>
    </lineage>
</organism>
<dbReference type="GO" id="GO:0003723">
    <property type="term" value="F:RNA binding"/>
    <property type="evidence" value="ECO:0007669"/>
    <property type="project" value="InterPro"/>
</dbReference>
<dbReference type="SUPFAM" id="SSF55120">
    <property type="entry name" value="Pseudouridine synthase"/>
    <property type="match status" value="1"/>
</dbReference>
<feature type="domain" description="Pseudouridine synthase RsuA/RluA-like" evidence="2">
    <location>
        <begin position="70"/>
        <end position="251"/>
    </location>
</feature>
<comment type="caution">
    <text evidence="3">The sequence shown here is derived from an EMBL/GenBank/DDBJ whole genome shotgun (WGS) entry which is preliminary data.</text>
</comment>
<dbReference type="AlphaFoldDB" id="A0AAE1NUI8"/>
<dbReference type="PANTHER" id="PTHR21600">
    <property type="entry name" value="MITOCHONDRIAL RNA PSEUDOURIDINE SYNTHASE"/>
    <property type="match status" value="1"/>
</dbReference>
<proteinExistence type="inferred from homology"/>
<dbReference type="GO" id="GO:0009982">
    <property type="term" value="F:pseudouridine synthase activity"/>
    <property type="evidence" value="ECO:0007669"/>
    <property type="project" value="InterPro"/>
</dbReference>
<evidence type="ECO:0000313" key="4">
    <source>
        <dbReference type="Proteomes" id="UP001292094"/>
    </source>
</evidence>
<keyword evidence="4" id="KW-1185">Reference proteome</keyword>
<evidence type="ECO:0000256" key="1">
    <source>
        <dbReference type="ARBA" id="ARBA00010876"/>
    </source>
</evidence>